<accession>A0ABP8ME48</accession>
<keyword evidence="4" id="KW-1185">Reference proteome</keyword>
<dbReference type="Proteomes" id="UP001501410">
    <property type="component" value="Unassembled WGS sequence"/>
</dbReference>
<dbReference type="SMART" id="SM00357">
    <property type="entry name" value="CSP"/>
    <property type="match status" value="1"/>
</dbReference>
<dbReference type="RefSeq" id="WP_344821935.1">
    <property type="nucleotide sequence ID" value="NZ_BAABEZ010000001.1"/>
</dbReference>
<protein>
    <submittedName>
        <fullName evidence="3">Cold shock domain-containing protein</fullName>
    </submittedName>
</protein>
<evidence type="ECO:0000259" key="2">
    <source>
        <dbReference type="PROSITE" id="PS51857"/>
    </source>
</evidence>
<reference evidence="4" key="1">
    <citation type="journal article" date="2019" name="Int. J. Syst. Evol. Microbiol.">
        <title>The Global Catalogue of Microorganisms (GCM) 10K type strain sequencing project: providing services to taxonomists for standard genome sequencing and annotation.</title>
        <authorList>
            <consortium name="The Broad Institute Genomics Platform"/>
            <consortium name="The Broad Institute Genome Sequencing Center for Infectious Disease"/>
            <person name="Wu L."/>
            <person name="Ma J."/>
        </authorList>
    </citation>
    <scope>NUCLEOTIDE SEQUENCE [LARGE SCALE GENOMIC DNA]</scope>
    <source>
        <strain evidence="4">JCM 31921</strain>
    </source>
</reference>
<feature type="compositionally biased region" description="Basic and acidic residues" evidence="1">
    <location>
        <begin position="20"/>
        <end position="38"/>
    </location>
</feature>
<proteinExistence type="predicted"/>
<evidence type="ECO:0000313" key="3">
    <source>
        <dbReference type="EMBL" id="GAA4449177.1"/>
    </source>
</evidence>
<dbReference type="Pfam" id="PF00313">
    <property type="entry name" value="CSD"/>
    <property type="match status" value="1"/>
</dbReference>
<dbReference type="CDD" id="cd04458">
    <property type="entry name" value="CSP_CDS"/>
    <property type="match status" value="1"/>
</dbReference>
<comment type="caution">
    <text evidence="3">The sequence shown here is derived from an EMBL/GenBank/DDBJ whole genome shotgun (WGS) entry which is preliminary data.</text>
</comment>
<dbReference type="SUPFAM" id="SSF50249">
    <property type="entry name" value="Nucleic acid-binding proteins"/>
    <property type="match status" value="1"/>
</dbReference>
<organism evidence="3 4">
    <name type="scientific">Rurimicrobium arvi</name>
    <dbReference type="NCBI Taxonomy" id="2049916"/>
    <lineage>
        <taxon>Bacteria</taxon>
        <taxon>Pseudomonadati</taxon>
        <taxon>Bacteroidota</taxon>
        <taxon>Chitinophagia</taxon>
        <taxon>Chitinophagales</taxon>
        <taxon>Chitinophagaceae</taxon>
        <taxon>Rurimicrobium</taxon>
    </lineage>
</organism>
<dbReference type="InterPro" id="IPR011129">
    <property type="entry name" value="CSD"/>
</dbReference>
<name>A0ABP8ME48_9BACT</name>
<evidence type="ECO:0000256" key="1">
    <source>
        <dbReference type="SAM" id="MobiDB-lite"/>
    </source>
</evidence>
<sequence>MSQSFSKKEIAQKKAKQKKEKVEKMRERKAGKEKGKSLDDMLAYVDENGNLSSVPPDMSNKKEILAEDIILGAAPVEEENPERKGTVSFFNDAKGYGFITDDKTRENIFVHANQLAQPITEKDRVLFNKEKSARGMIAVNVRKYK</sequence>
<feature type="compositionally biased region" description="Basic and acidic residues" evidence="1">
    <location>
        <begin position="1"/>
        <end position="12"/>
    </location>
</feature>
<dbReference type="InterPro" id="IPR002059">
    <property type="entry name" value="CSP_DNA-bd"/>
</dbReference>
<evidence type="ECO:0000313" key="4">
    <source>
        <dbReference type="Proteomes" id="UP001501410"/>
    </source>
</evidence>
<dbReference type="Gene3D" id="2.40.50.140">
    <property type="entry name" value="Nucleic acid-binding proteins"/>
    <property type="match status" value="1"/>
</dbReference>
<dbReference type="InterPro" id="IPR012340">
    <property type="entry name" value="NA-bd_OB-fold"/>
</dbReference>
<feature type="region of interest" description="Disordered" evidence="1">
    <location>
        <begin position="1"/>
        <end position="38"/>
    </location>
</feature>
<gene>
    <name evidence="3" type="ORF">GCM10023092_02850</name>
</gene>
<feature type="domain" description="CSD" evidence="2">
    <location>
        <begin position="82"/>
        <end position="143"/>
    </location>
</feature>
<dbReference type="EMBL" id="BAABEZ010000001">
    <property type="protein sequence ID" value="GAA4449177.1"/>
    <property type="molecule type" value="Genomic_DNA"/>
</dbReference>
<dbReference type="PROSITE" id="PS51857">
    <property type="entry name" value="CSD_2"/>
    <property type="match status" value="1"/>
</dbReference>